<dbReference type="InterPro" id="IPR012337">
    <property type="entry name" value="RNaseH-like_sf"/>
</dbReference>
<dbReference type="SUPFAM" id="SSF53098">
    <property type="entry name" value="Ribonuclease H-like"/>
    <property type="match status" value="1"/>
</dbReference>
<dbReference type="InterPro" id="IPR002559">
    <property type="entry name" value="Transposase_11"/>
</dbReference>
<dbReference type="InterPro" id="IPR039365">
    <property type="entry name" value="IS701-like"/>
</dbReference>
<evidence type="ECO:0000313" key="2">
    <source>
        <dbReference type="EMBL" id="GAA5186055.1"/>
    </source>
</evidence>
<dbReference type="PANTHER" id="PTHR33627">
    <property type="entry name" value="TRANSPOSASE"/>
    <property type="match status" value="1"/>
</dbReference>
<organism evidence="2 3">
    <name type="scientific">Rugosimonospora acidiphila</name>
    <dbReference type="NCBI Taxonomy" id="556531"/>
    <lineage>
        <taxon>Bacteria</taxon>
        <taxon>Bacillati</taxon>
        <taxon>Actinomycetota</taxon>
        <taxon>Actinomycetes</taxon>
        <taxon>Micromonosporales</taxon>
        <taxon>Micromonosporaceae</taxon>
        <taxon>Rugosimonospora</taxon>
    </lineage>
</organism>
<sequence>MLTRAATANVPAAWATADEFYGGDRGLRRDLQSRGMGYVLAVAKNHRVTTSPALGPQRADQIAAALSRRAWNRYSAGAGAKGPRDYDWAWIALTPPADEQVGHHWLLVRRRISDGELAFYRCWSPTPVALPTLVRVAGTRWCIETAFQTSKNATGLDEHQVRRWGSWYRHTTLVMLAHAILTVIAARERTRPQPDDQKLTPLTVNEIRRLFAKIVATTHTLTHRLLWSRWRRLHQARARASHYRRREQLAHRPSPS</sequence>
<name>A0ABP9RTD3_9ACTN</name>
<gene>
    <name evidence="2" type="ORF">GCM10023322_31440</name>
</gene>
<dbReference type="PANTHER" id="PTHR33627:SF1">
    <property type="entry name" value="TRANSPOSASE"/>
    <property type="match status" value="1"/>
</dbReference>
<reference evidence="3" key="1">
    <citation type="journal article" date="2019" name="Int. J. Syst. Evol. Microbiol.">
        <title>The Global Catalogue of Microorganisms (GCM) 10K type strain sequencing project: providing services to taxonomists for standard genome sequencing and annotation.</title>
        <authorList>
            <consortium name="The Broad Institute Genomics Platform"/>
            <consortium name="The Broad Institute Genome Sequencing Center for Infectious Disease"/>
            <person name="Wu L."/>
            <person name="Ma J."/>
        </authorList>
    </citation>
    <scope>NUCLEOTIDE SEQUENCE [LARGE SCALE GENOMIC DNA]</scope>
    <source>
        <strain evidence="3">JCM 18304</strain>
    </source>
</reference>
<dbReference type="Pfam" id="PF01609">
    <property type="entry name" value="DDE_Tnp_1"/>
    <property type="match status" value="1"/>
</dbReference>
<dbReference type="Proteomes" id="UP001501570">
    <property type="component" value="Unassembled WGS sequence"/>
</dbReference>
<protein>
    <recommendedName>
        <fullName evidence="1">Transposase IS4-like domain-containing protein</fullName>
    </recommendedName>
</protein>
<comment type="caution">
    <text evidence="2">The sequence shown here is derived from an EMBL/GenBank/DDBJ whole genome shotgun (WGS) entry which is preliminary data.</text>
</comment>
<evidence type="ECO:0000313" key="3">
    <source>
        <dbReference type="Proteomes" id="UP001501570"/>
    </source>
</evidence>
<dbReference type="EMBL" id="BAABJQ010000008">
    <property type="protein sequence ID" value="GAA5186055.1"/>
    <property type="molecule type" value="Genomic_DNA"/>
</dbReference>
<evidence type="ECO:0000259" key="1">
    <source>
        <dbReference type="Pfam" id="PF01609"/>
    </source>
</evidence>
<keyword evidence="3" id="KW-1185">Reference proteome</keyword>
<proteinExistence type="predicted"/>
<accession>A0ABP9RTD3</accession>
<feature type="domain" description="Transposase IS4-like" evidence="1">
    <location>
        <begin position="13"/>
        <end position="178"/>
    </location>
</feature>